<dbReference type="InterPro" id="IPR000594">
    <property type="entry name" value="ThiF_NAD_FAD-bd"/>
</dbReference>
<evidence type="ECO:0000259" key="6">
    <source>
        <dbReference type="Pfam" id="PF00899"/>
    </source>
</evidence>
<evidence type="ECO:0000256" key="2">
    <source>
        <dbReference type="ARBA" id="ARBA00006868"/>
    </source>
</evidence>
<dbReference type="GO" id="GO:0019781">
    <property type="term" value="F:NEDD8 activating enzyme activity"/>
    <property type="evidence" value="ECO:0007669"/>
    <property type="project" value="UniProtKB-UniRule"/>
</dbReference>
<dbReference type="InterPro" id="IPR030667">
    <property type="entry name" value="APP-BP1"/>
</dbReference>
<dbReference type="InterPro" id="IPR045886">
    <property type="entry name" value="ThiF/MoeB/HesA"/>
</dbReference>
<dbReference type="EMBL" id="JARGDH010000001">
    <property type="protein sequence ID" value="KAL0280395.1"/>
    <property type="molecule type" value="Genomic_DNA"/>
</dbReference>
<dbReference type="CDD" id="cd01493">
    <property type="entry name" value="APPBP1_RUB"/>
    <property type="match status" value="1"/>
</dbReference>
<dbReference type="GO" id="GO:0045116">
    <property type="term" value="P:protein neddylation"/>
    <property type="evidence" value="ECO:0007669"/>
    <property type="project" value="UniProtKB-UniRule"/>
</dbReference>
<dbReference type="PIRSF" id="PIRSF039099">
    <property type="entry name" value="APP-BP1"/>
    <property type="match status" value="1"/>
</dbReference>
<comment type="caution">
    <text evidence="7">The sequence shown here is derived from an EMBL/GenBank/DDBJ whole genome shotgun (WGS) entry which is preliminary data.</text>
</comment>
<protein>
    <recommendedName>
        <fullName evidence="3 5">NEDD8-activating enzyme E1 regulatory subunit</fullName>
    </recommendedName>
</protein>
<name>A0AAW2IE41_9NEOP</name>
<reference evidence="7" key="1">
    <citation type="journal article" date="2024" name="Gigascience">
        <title>Chromosome-level genome of the poultry shaft louse Menopon gallinae provides insight into the host-switching and adaptive evolution of parasitic lice.</title>
        <authorList>
            <person name="Xu Y."/>
            <person name="Ma L."/>
            <person name="Liu S."/>
            <person name="Liang Y."/>
            <person name="Liu Q."/>
            <person name="He Z."/>
            <person name="Tian L."/>
            <person name="Duan Y."/>
            <person name="Cai W."/>
            <person name="Li H."/>
            <person name="Song F."/>
        </authorList>
    </citation>
    <scope>NUCLEOTIDE SEQUENCE</scope>
    <source>
        <strain evidence="7">Cailab_2023a</strain>
    </source>
</reference>
<comment type="similarity">
    <text evidence="2 5">Belongs to the ubiquitin-activating E1 family. ULA1 subfamily.</text>
</comment>
<dbReference type="GO" id="GO:0005737">
    <property type="term" value="C:cytoplasm"/>
    <property type="evidence" value="ECO:0007669"/>
    <property type="project" value="TreeGrafter"/>
</dbReference>
<dbReference type="AlphaFoldDB" id="A0AAW2IE41"/>
<evidence type="ECO:0000313" key="7">
    <source>
        <dbReference type="EMBL" id="KAL0280395.1"/>
    </source>
</evidence>
<evidence type="ECO:0000256" key="3">
    <source>
        <dbReference type="ARBA" id="ARBA00015407"/>
    </source>
</evidence>
<feature type="domain" description="THIF-type NAD/FAD binding fold" evidence="6">
    <location>
        <begin position="18"/>
        <end position="533"/>
    </location>
</feature>
<proteinExistence type="inferred from homology"/>
<comment type="pathway">
    <text evidence="1 5">Protein modification; protein neddylation.</text>
</comment>
<dbReference type="FunFam" id="3.40.50.720:FF:000475">
    <property type="entry name" value="NEDD8-activating enzyme E1 regulatory subunit"/>
    <property type="match status" value="1"/>
</dbReference>
<gene>
    <name evidence="7" type="ORF">PYX00_001695</name>
</gene>
<organism evidence="7">
    <name type="scientific">Menopon gallinae</name>
    <name type="common">poultry shaft louse</name>
    <dbReference type="NCBI Taxonomy" id="328185"/>
    <lineage>
        <taxon>Eukaryota</taxon>
        <taxon>Metazoa</taxon>
        <taxon>Ecdysozoa</taxon>
        <taxon>Arthropoda</taxon>
        <taxon>Hexapoda</taxon>
        <taxon>Insecta</taxon>
        <taxon>Pterygota</taxon>
        <taxon>Neoptera</taxon>
        <taxon>Paraneoptera</taxon>
        <taxon>Psocodea</taxon>
        <taxon>Troctomorpha</taxon>
        <taxon>Phthiraptera</taxon>
        <taxon>Amblycera</taxon>
        <taxon>Menoponidae</taxon>
        <taxon>Menopon</taxon>
    </lineage>
</organism>
<accession>A0AAW2IE41</accession>
<dbReference type="Gene3D" id="3.40.50.720">
    <property type="entry name" value="NAD(P)-binding Rossmann-like Domain"/>
    <property type="match status" value="2"/>
</dbReference>
<dbReference type="SUPFAM" id="SSF69572">
    <property type="entry name" value="Activating enzymes of the ubiquitin-like proteins"/>
    <property type="match status" value="1"/>
</dbReference>
<sequence>MASPAPKSPEQSDKNRKYDRQLRLWGDHGQTALENAKVCLINATALGTEILKSLVLPGIGAFTIVDGKKVEEDDIEGNFFLYFDSCGKSRAEIATQALLELNPDVQGDYVDEDIEQVLENNPEFLSSFSVVVATELKESTLIELSAKLWDLDITFVNCKSYGFLGYIRTQLKEHTIIESHPDNQHPDLRLDKPFPAFVQFANSIKLDEMDLKDHAHVPYLIILYKYLQKWKSETGKEFPKTSAEKRELKEMIRLGFLKNDEGVPEDEENFEEAIRAVNSALNPTVVPYNVKQILDDDACVNLTSKSKPFWILAKAVRDFVENVGDGTLPLRGSLPDMTAETSKYIELQQIYHNRAMRDADIVFRRVQQLLRELNQPAETITEADVRLYCRHAHDLHLIRGSSISDEYQGRNANLQNIVSELEPPGSMLLYYIMLRGVDRFYLEYNRYPGECNDDVEPDIVQLKACIAKLLGEWGSGPLAKDDYVHEICRYGGCELHSISAFIGGCAAQEIIKFITKQYVPVHNTFIYDGITSSTATFSF</sequence>
<evidence type="ECO:0000256" key="1">
    <source>
        <dbReference type="ARBA" id="ARBA00005032"/>
    </source>
</evidence>
<dbReference type="Pfam" id="PF00899">
    <property type="entry name" value="ThiF"/>
    <property type="match status" value="1"/>
</dbReference>
<dbReference type="InterPro" id="IPR035985">
    <property type="entry name" value="Ubiquitin-activating_enz"/>
</dbReference>
<dbReference type="PANTHER" id="PTHR10953:SF29">
    <property type="entry name" value="NEDD8-ACTIVATING ENZYME E1 REGULATORY SUBUNIT"/>
    <property type="match status" value="1"/>
</dbReference>
<evidence type="ECO:0000256" key="5">
    <source>
        <dbReference type="PIRNR" id="PIRNR039099"/>
    </source>
</evidence>
<evidence type="ECO:0000256" key="4">
    <source>
        <dbReference type="ARBA" id="ARBA00022786"/>
    </source>
</evidence>
<keyword evidence="4 5" id="KW-0833">Ubl conjugation pathway</keyword>
<dbReference type="PANTHER" id="PTHR10953">
    <property type="entry name" value="UBIQUITIN-ACTIVATING ENZYME E1"/>
    <property type="match status" value="1"/>
</dbReference>